<dbReference type="Proteomes" id="UP001207468">
    <property type="component" value="Unassembled WGS sequence"/>
</dbReference>
<proteinExistence type="predicted"/>
<evidence type="ECO:0000313" key="2">
    <source>
        <dbReference type="Proteomes" id="UP001207468"/>
    </source>
</evidence>
<accession>A0ACC0TZU8</accession>
<organism evidence="1 2">
    <name type="scientific">Russula earlei</name>
    <dbReference type="NCBI Taxonomy" id="71964"/>
    <lineage>
        <taxon>Eukaryota</taxon>
        <taxon>Fungi</taxon>
        <taxon>Dikarya</taxon>
        <taxon>Basidiomycota</taxon>
        <taxon>Agaricomycotina</taxon>
        <taxon>Agaricomycetes</taxon>
        <taxon>Russulales</taxon>
        <taxon>Russulaceae</taxon>
        <taxon>Russula</taxon>
    </lineage>
</organism>
<reference evidence="1" key="1">
    <citation type="submission" date="2021-03" db="EMBL/GenBank/DDBJ databases">
        <title>Evolutionary priming and transition to the ectomycorrhizal habit in an iconic lineage of mushroom-forming fungi: is preadaptation a requirement?</title>
        <authorList>
            <consortium name="DOE Joint Genome Institute"/>
            <person name="Looney B.P."/>
            <person name="Miyauchi S."/>
            <person name="Morin E."/>
            <person name="Drula E."/>
            <person name="Courty P.E."/>
            <person name="Chicoki N."/>
            <person name="Fauchery L."/>
            <person name="Kohler A."/>
            <person name="Kuo A."/>
            <person name="LaButti K."/>
            <person name="Pangilinan J."/>
            <person name="Lipzen A."/>
            <person name="Riley R."/>
            <person name="Andreopoulos W."/>
            <person name="He G."/>
            <person name="Johnson J."/>
            <person name="Barry K.W."/>
            <person name="Grigoriev I.V."/>
            <person name="Nagy L."/>
            <person name="Hibbett D."/>
            <person name="Henrissat B."/>
            <person name="Matheny P.B."/>
            <person name="Labbe J."/>
            <person name="Martin A.F."/>
        </authorList>
    </citation>
    <scope>NUCLEOTIDE SEQUENCE</scope>
    <source>
        <strain evidence="1">BPL698</strain>
    </source>
</reference>
<comment type="caution">
    <text evidence="1">The sequence shown here is derived from an EMBL/GenBank/DDBJ whole genome shotgun (WGS) entry which is preliminary data.</text>
</comment>
<dbReference type="EMBL" id="JAGFNK010000257">
    <property type="protein sequence ID" value="KAI9455127.1"/>
    <property type="molecule type" value="Genomic_DNA"/>
</dbReference>
<protein>
    <submittedName>
        <fullName evidence="1">Uncharacterized protein</fullName>
    </submittedName>
</protein>
<evidence type="ECO:0000313" key="1">
    <source>
        <dbReference type="EMBL" id="KAI9455127.1"/>
    </source>
</evidence>
<gene>
    <name evidence="1" type="ORF">F5148DRAFT_1325303</name>
</gene>
<name>A0ACC0TZU8_9AGAM</name>
<keyword evidence="2" id="KW-1185">Reference proteome</keyword>
<sequence length="918" mass="103527">MVYRLHCPYPNCPITFKSQHGCTYHVRAVHHGSFNHQPNPQDGQEYEDHHHWHSGSHDTGHGTPALLANDLGQVGQKKEHPHLTALPCDSDGHVCPPGVPPPPRAMAQQGDWHPFDSEVQFNLADLLYRRAELSNSNIDALLDLWARSMGNPAPFRSFKEMHAMIDSSELGDIPWECLRARFSGDVSVGESIPDWMQTDYEIWYRNPDAVVSTMLNSAAFAGQFDLRPYIDLDADGRRRWSNVMSGNMAWRQCANPNALGAMYCPIILGSDKTTVSVATGHVEYHPLYLSIGNVHNTVRRAHQWCSDPNCFPSHPSHTAFRTFKRQLYHSSIAAVLRPLCQGMHEPVVRRCPDGHFRRVIYDLVAFIADYPEQVMLTGLVQGWCPKCRSLPGSLDVYTGPRTARLVEGLTGLLDSKTLWKEYGIDDDVIPFTSDFPRADIHQMLSPDLLHQVIKGTFKDHLVEWVCNYLLAKNGERKANAILDDIDRRIAAVPPFPGLRRFPQGRRFKQWTGDDSKALMKVYVPAIIGYVPDEVIKCLSAFLDACYIARRQDIYSDTLDAFDAALHNFRELREVFRIPGVRPTGFSLPRQHAFFHYRRLIEDFGAPGGLCSSITESRHITAVKKPWRRSNKYNALGQMLLINQRLDKLAAMRSEFTARGMLPGGTGHSSDSTLAASVLGNSRQISDDEDDDCSPVQGQATLGRVKLAQTRARRYPRDIEALSLHIGTPGLHDMALECVADQLCQDANKLPPITGKISVFHSAVATFYAPSDPSGTHGMRRERIRSTPSWRGCGPRRDCAFVVEDETKPGMRGMTVVRVMVLFSFEYGNVHYPCALAHWFKRVRRDPVTGLWVVRPDITTGRRYQSILHLDTLLRGAHLIPVYGNKGLPLDFHYSYSLDAFDSFYVNKYIDHHANEIAF</sequence>